<dbReference type="OrthoDB" id="10255522at2759"/>
<name>A0A1J4JS10_9EUKA</name>
<feature type="region of interest" description="Disordered" evidence="2">
    <location>
        <begin position="764"/>
        <end position="785"/>
    </location>
</feature>
<dbReference type="Proteomes" id="UP000179807">
    <property type="component" value="Unassembled WGS sequence"/>
</dbReference>
<accession>A0A1J4JS10</accession>
<dbReference type="VEuPathDB" id="TrichDB:TRFO_31561"/>
<evidence type="ECO:0000313" key="3">
    <source>
        <dbReference type="EMBL" id="OHT01538.1"/>
    </source>
</evidence>
<protein>
    <submittedName>
        <fullName evidence="3">Uncharacterized protein</fullName>
    </submittedName>
</protein>
<dbReference type="PANTHER" id="PTHR45615:SF63">
    <property type="entry name" value="CHROMOSOME UNDETERMINED SCAFFOLD_10, WHOLE GENOME SHOTGUN SEQUENCE"/>
    <property type="match status" value="1"/>
</dbReference>
<feature type="compositionally biased region" description="Low complexity" evidence="2">
    <location>
        <begin position="190"/>
        <end position="204"/>
    </location>
</feature>
<feature type="compositionally biased region" description="Low complexity" evidence="2">
    <location>
        <begin position="1"/>
        <end position="13"/>
    </location>
</feature>
<dbReference type="EMBL" id="MLAK01000906">
    <property type="protein sequence ID" value="OHT01538.1"/>
    <property type="molecule type" value="Genomic_DNA"/>
</dbReference>
<feature type="coiled-coil region" evidence="1">
    <location>
        <begin position="700"/>
        <end position="755"/>
    </location>
</feature>
<evidence type="ECO:0000256" key="1">
    <source>
        <dbReference type="SAM" id="Coils"/>
    </source>
</evidence>
<comment type="caution">
    <text evidence="3">The sequence shown here is derived from an EMBL/GenBank/DDBJ whole genome shotgun (WGS) entry which is preliminary data.</text>
</comment>
<evidence type="ECO:0000256" key="2">
    <source>
        <dbReference type="SAM" id="MobiDB-lite"/>
    </source>
</evidence>
<proteinExistence type="predicted"/>
<organism evidence="3 4">
    <name type="scientific">Tritrichomonas foetus</name>
    <dbReference type="NCBI Taxonomy" id="1144522"/>
    <lineage>
        <taxon>Eukaryota</taxon>
        <taxon>Metamonada</taxon>
        <taxon>Parabasalia</taxon>
        <taxon>Tritrichomonadida</taxon>
        <taxon>Tritrichomonadidae</taxon>
        <taxon>Tritrichomonas</taxon>
    </lineage>
</organism>
<feature type="coiled-coil region" evidence="1">
    <location>
        <begin position="803"/>
        <end position="858"/>
    </location>
</feature>
<feature type="coiled-coil region" evidence="1">
    <location>
        <begin position="450"/>
        <end position="519"/>
    </location>
</feature>
<gene>
    <name evidence="3" type="ORF">TRFO_31561</name>
</gene>
<dbReference type="RefSeq" id="XP_068354674.1">
    <property type="nucleotide sequence ID" value="XM_068508000.1"/>
</dbReference>
<dbReference type="GeneID" id="94842704"/>
<sequence length="1048" mass="120218">MLSSQSESSSPSSDEINDAKHLQESNNQLRQMNEKLLLELNSLRQQFNEATSIGKQLEEIHSKNSKLASDLRKVTAERDELSHRLDLNILVIDELRTSKEQERNEMERRIQSELNDARESFEKERFDFTDNIKKAQNEAKEALRQMKTTQNDCDNLSTSIKEAVEAAQTYFVQPFKNIDQLTEFLKDPSNRNQSSSKSGSPQNSAKPQAASLSDDAINIADLKKQMKIIKQKAREEHKARKDAEAEILDLENSLKSMKNQFEQDKKSFENKLNDYQRKIEISDLQNKALTSKYENKIAELNALLEEAQRNLDFHTSLKNSSVPANQNSQKTGTPTTEVEQLKEKVAQNAAKLRETQASIYALRKQNSQLVNQLNESESAKEILRRKNSSLNEDLDKFKNITDNLKSENSKLVIERDDLREQNDSTLTQLQAARTSFNQSKTACSEADSRIEKLQSSLSILEIMIGKQKEEITEHVNARNRYVTALHRQNAALHSMEDVLTSLQEENKKLKDRIDKQNDINRYQLSPKTSENAEIPPTSWYCIDFPRQLCAQISDIANNGSLQTTVKLRNVLGTIAKYYNKKLEDTTKEVNHMKEQEQNNIEKVDSLLTSLGPLVNDSSLSYESFIPNSIRKTQSIVNFINDLQSSQIEAKLSKTQLQNEISDLVSKFGAQSLPDAVALVDKIFEENEKLRDHADNSRTKVKKLAKTIRAVKNAAKQEVNESHEQVNAHIESINKLQEENDRLRESNKHNDDVIEQLTSQISNIQSSSFLSSPSNAKPDTKKQSSRERLRAMLDAQRDEYDKALACKDEQIHDLNDKLDLLEKDAKQFRKIAEILKANKAEKDTQIQSLMNQMDEREKEFKVKLDNEKTSLRDQFERSVSQIKAKNVQLRDLVSNISGALNDSEERNKSLLALNVQLSIEKQHIAAKMETISEEQSRTKQLNEARIKTLELAMSTQRQMELEEERSKLDEQKRQIYVFVAQQFRQLFQARELLNEDGFKSLISRCSDELNRLLKIEASLRRILGLNKGESIEDTVSNLLVSMYSNNKKY</sequence>
<dbReference type="AlphaFoldDB" id="A0A1J4JS10"/>
<feature type="region of interest" description="Disordered" evidence="2">
    <location>
        <begin position="187"/>
        <end position="214"/>
    </location>
</feature>
<evidence type="ECO:0000313" key="4">
    <source>
        <dbReference type="Proteomes" id="UP000179807"/>
    </source>
</evidence>
<feature type="region of interest" description="Disordered" evidence="2">
    <location>
        <begin position="317"/>
        <end position="338"/>
    </location>
</feature>
<feature type="region of interest" description="Disordered" evidence="2">
    <location>
        <begin position="1"/>
        <end position="28"/>
    </location>
</feature>
<keyword evidence="4" id="KW-1185">Reference proteome</keyword>
<dbReference type="PANTHER" id="PTHR45615">
    <property type="entry name" value="MYOSIN HEAVY CHAIN, NON-MUSCLE"/>
    <property type="match status" value="1"/>
</dbReference>
<reference evidence="3" key="1">
    <citation type="submission" date="2016-10" db="EMBL/GenBank/DDBJ databases">
        <authorList>
            <person name="Benchimol M."/>
            <person name="Almeida L.G."/>
            <person name="Vasconcelos A.T."/>
            <person name="Perreira-Neves A."/>
            <person name="Rosa I.A."/>
            <person name="Tasca T."/>
            <person name="Bogo M.R."/>
            <person name="de Souza W."/>
        </authorList>
    </citation>
    <scope>NUCLEOTIDE SEQUENCE [LARGE SCALE GENOMIC DNA]</scope>
    <source>
        <strain evidence="3">K</strain>
    </source>
</reference>
<keyword evidence="1" id="KW-0175">Coiled coil</keyword>
<feature type="compositionally biased region" description="Low complexity" evidence="2">
    <location>
        <begin position="764"/>
        <end position="774"/>
    </location>
</feature>
<feature type="coiled-coil region" evidence="1">
    <location>
        <begin position="96"/>
        <end position="159"/>
    </location>
</feature>